<proteinExistence type="predicted"/>
<sequence length="414" mass="45246">MPRRPPRRRAARGAAADAAGRRASRWPSRWPSRMLAGLVIGSTLAAAGGAVDPAPWTDLRFPALAVFGEDAAHRQATIAVYREAHCQAAGHVARYSGHVDAAGLARRHATAPAVLEAALRQGVPRAVIGDPAALWRRDLLLVKPFTVCGWANRNMPFDHPTALDRRPWVAPELLPLSALRRPRTLRGPMDLPMRDRRGPWLHSPAQVAAAMRYHLARMGSREEIENYATDAYEQHRRFGGLLDNPAPIPPMVEQTWPPGWSPPSSDHVMLVNQKPFAHRVHKVPAYRAPPVVVHAGEELPEGHPERAGPSMRPHQAVIVPAESGTHGREHESHDQDTGGRNSDGQDAAAGLRDPHDAGPGRGPNMGSMRLDIPSWVDQIQGSDTVGGQPRHGQQPRTTRDGRTGPDRTGHRHRP</sequence>
<evidence type="ECO:0000256" key="1">
    <source>
        <dbReference type="SAM" id="MobiDB-lite"/>
    </source>
</evidence>
<dbReference type="Proteomes" id="UP000274922">
    <property type="component" value="Unassembled WGS sequence"/>
</dbReference>
<feature type="region of interest" description="Disordered" evidence="1">
    <location>
        <begin position="322"/>
        <end position="414"/>
    </location>
</feature>
<protein>
    <submittedName>
        <fullName evidence="2">Uncharacterized protein</fullName>
    </submittedName>
</protein>
<feature type="compositionally biased region" description="Basic residues" evidence="1">
    <location>
        <begin position="1"/>
        <end position="11"/>
    </location>
</feature>
<evidence type="ECO:0000313" key="2">
    <source>
        <dbReference type="EMBL" id="RKP03694.1"/>
    </source>
</evidence>
<accession>A0A4P9XDU2</accession>
<dbReference type="AlphaFoldDB" id="A0A4P9XDU2"/>
<feature type="compositionally biased region" description="Basic and acidic residues" evidence="1">
    <location>
        <begin position="397"/>
        <end position="408"/>
    </location>
</feature>
<organism evidence="2 3">
    <name type="scientific">Caulochytrium protostelioides</name>
    <dbReference type="NCBI Taxonomy" id="1555241"/>
    <lineage>
        <taxon>Eukaryota</taxon>
        <taxon>Fungi</taxon>
        <taxon>Fungi incertae sedis</taxon>
        <taxon>Chytridiomycota</taxon>
        <taxon>Chytridiomycota incertae sedis</taxon>
        <taxon>Chytridiomycetes</taxon>
        <taxon>Caulochytriales</taxon>
        <taxon>Caulochytriaceae</taxon>
        <taxon>Caulochytrium</taxon>
    </lineage>
</organism>
<reference evidence="3" key="1">
    <citation type="journal article" date="2018" name="Nat. Microbiol.">
        <title>Leveraging single-cell genomics to expand the fungal tree of life.</title>
        <authorList>
            <person name="Ahrendt S.R."/>
            <person name="Quandt C.A."/>
            <person name="Ciobanu D."/>
            <person name="Clum A."/>
            <person name="Salamov A."/>
            <person name="Andreopoulos B."/>
            <person name="Cheng J.F."/>
            <person name="Woyke T."/>
            <person name="Pelin A."/>
            <person name="Henrissat B."/>
            <person name="Reynolds N.K."/>
            <person name="Benny G.L."/>
            <person name="Smith M.E."/>
            <person name="James T.Y."/>
            <person name="Grigoriev I.V."/>
        </authorList>
    </citation>
    <scope>NUCLEOTIDE SEQUENCE [LARGE SCALE GENOMIC DNA]</scope>
    <source>
        <strain evidence="3">ATCC 52028</strain>
    </source>
</reference>
<gene>
    <name evidence="2" type="ORF">CXG81DRAFT_16794</name>
</gene>
<name>A0A4P9XDU2_9FUNG</name>
<keyword evidence="3" id="KW-1185">Reference proteome</keyword>
<dbReference type="EMBL" id="ML014119">
    <property type="protein sequence ID" value="RKP03694.1"/>
    <property type="molecule type" value="Genomic_DNA"/>
</dbReference>
<feature type="compositionally biased region" description="Basic and acidic residues" evidence="1">
    <location>
        <begin position="325"/>
        <end position="337"/>
    </location>
</feature>
<evidence type="ECO:0000313" key="3">
    <source>
        <dbReference type="Proteomes" id="UP000274922"/>
    </source>
</evidence>
<feature type="region of interest" description="Disordered" evidence="1">
    <location>
        <begin position="1"/>
        <end position="25"/>
    </location>
</feature>